<reference evidence="1 2" key="1">
    <citation type="submission" date="2014-02" db="EMBL/GenBank/DDBJ databases">
        <title>Genome sequence of Xanthomonas axonopodis DSM 3585 (T).</title>
        <authorList>
            <person name="Midha S."/>
            <person name="Patil P.B."/>
        </authorList>
    </citation>
    <scope>NUCLEOTIDE SEQUENCE [LARGE SCALE GENOMIC DNA]</scope>
    <source>
        <strain evidence="1 2">DSM 3585</strain>
    </source>
</reference>
<evidence type="ECO:0000313" key="1">
    <source>
        <dbReference type="EMBL" id="KPL50660.1"/>
    </source>
</evidence>
<dbReference type="PATRIC" id="fig|53413.25.peg.1905"/>
<proteinExistence type="predicted"/>
<dbReference type="AlphaFoldDB" id="A0A0P6VKK2"/>
<accession>A0A0P6VKK2</accession>
<organism evidence="1 2">
    <name type="scientific">Xanthomonas axonopodis</name>
    <dbReference type="NCBI Taxonomy" id="53413"/>
    <lineage>
        <taxon>Bacteria</taxon>
        <taxon>Pseudomonadati</taxon>
        <taxon>Pseudomonadota</taxon>
        <taxon>Gammaproteobacteria</taxon>
        <taxon>Lysobacterales</taxon>
        <taxon>Lysobacteraceae</taxon>
        <taxon>Xanthomonas</taxon>
    </lineage>
</organism>
<sequence>MLADALGAETKPLGLRVTVKAVAVTAKIADVQLRTFDLIMQPRHDASRVANAGWGAGAVEERVPR</sequence>
<gene>
    <name evidence="1" type="ORF">XAXN_00080</name>
</gene>
<comment type="caution">
    <text evidence="1">The sequence shown here is derived from an EMBL/GenBank/DDBJ whole genome shotgun (WGS) entry which is preliminary data.</text>
</comment>
<protein>
    <submittedName>
        <fullName evidence="1">Uncharacterized protein</fullName>
    </submittedName>
</protein>
<dbReference type="Proteomes" id="UP000054035">
    <property type="component" value="Unassembled WGS sequence"/>
</dbReference>
<evidence type="ECO:0000313" key="2">
    <source>
        <dbReference type="Proteomes" id="UP000054035"/>
    </source>
</evidence>
<name>A0A0P6VKK2_9XANT</name>
<dbReference type="EMBL" id="JFAQ01000002">
    <property type="protein sequence ID" value="KPL50660.1"/>
    <property type="molecule type" value="Genomic_DNA"/>
</dbReference>